<dbReference type="Gene3D" id="2.40.40.20">
    <property type="match status" value="1"/>
</dbReference>
<dbReference type="InterPro" id="IPR042102">
    <property type="entry name" value="RNA_pol_Rpb1_3_sf"/>
</dbReference>
<dbReference type="Gene3D" id="6.20.50.80">
    <property type="match status" value="1"/>
</dbReference>
<dbReference type="Pfam" id="PF04990">
    <property type="entry name" value="RNA_pol_Rpb1_7"/>
    <property type="match status" value="1"/>
</dbReference>
<keyword evidence="5" id="KW-0808">Transferase</keyword>
<evidence type="ECO:0000256" key="3">
    <source>
        <dbReference type="ARBA" id="ARBA00016625"/>
    </source>
</evidence>
<dbReference type="PANTHER" id="PTHR19376">
    <property type="entry name" value="DNA-DIRECTED RNA POLYMERASE"/>
    <property type="match status" value="1"/>
</dbReference>
<dbReference type="Gene3D" id="3.30.1360.140">
    <property type="match status" value="1"/>
</dbReference>
<reference evidence="15" key="1">
    <citation type="journal article" date="2020" name="Nature">
        <title>Giant virus diversity and host interactions through global metagenomics.</title>
        <authorList>
            <person name="Schulz F."/>
            <person name="Roux S."/>
            <person name="Paez-Espino D."/>
            <person name="Jungbluth S."/>
            <person name="Walsh D.A."/>
            <person name="Denef V.J."/>
            <person name="McMahon K.D."/>
            <person name="Konstantinidis K.T."/>
            <person name="Eloe-Fadrosh E.A."/>
            <person name="Kyrpides N.C."/>
            <person name="Woyke T."/>
        </authorList>
    </citation>
    <scope>NUCLEOTIDE SEQUENCE</scope>
    <source>
        <strain evidence="15">GVMAG-S-ERX555931-87</strain>
    </source>
</reference>
<dbReference type="Pfam" id="PF04997">
    <property type="entry name" value="RNA_pol_Rpb1_1"/>
    <property type="match status" value="1"/>
</dbReference>
<evidence type="ECO:0000256" key="10">
    <source>
        <dbReference type="ARBA" id="ARBA00023125"/>
    </source>
</evidence>
<name>A0A6C0F576_9ZZZZ</name>
<dbReference type="InterPro" id="IPR045867">
    <property type="entry name" value="DNA-dir_RpoC_beta_prime"/>
</dbReference>
<dbReference type="Pfam" id="PF00623">
    <property type="entry name" value="RNA_pol_Rpb1_2"/>
    <property type="match status" value="1"/>
</dbReference>
<dbReference type="GO" id="GO:0005665">
    <property type="term" value="C:RNA polymerase II, core complex"/>
    <property type="evidence" value="ECO:0007669"/>
    <property type="project" value="TreeGrafter"/>
</dbReference>
<dbReference type="GO" id="GO:0003899">
    <property type="term" value="F:DNA-directed RNA polymerase activity"/>
    <property type="evidence" value="ECO:0007669"/>
    <property type="project" value="UniProtKB-EC"/>
</dbReference>
<evidence type="ECO:0000259" key="14">
    <source>
        <dbReference type="SMART" id="SM00663"/>
    </source>
</evidence>
<evidence type="ECO:0000256" key="8">
    <source>
        <dbReference type="ARBA" id="ARBA00022833"/>
    </source>
</evidence>
<keyword evidence="9" id="KW-0460">Magnesium</keyword>
<dbReference type="FunFam" id="4.10.860.120:FF:000003">
    <property type="entry name" value="DNA-directed RNA polymerase subunit"/>
    <property type="match status" value="1"/>
</dbReference>
<dbReference type="InterPro" id="IPR007081">
    <property type="entry name" value="RNA_pol_Rpb1_5"/>
</dbReference>
<keyword evidence="8" id="KW-0862">Zinc</keyword>
<dbReference type="Gene3D" id="1.10.150.390">
    <property type="match status" value="1"/>
</dbReference>
<dbReference type="Pfam" id="PF04998">
    <property type="entry name" value="RNA_pol_Rpb1_5"/>
    <property type="match status" value="1"/>
</dbReference>
<dbReference type="InterPro" id="IPR006592">
    <property type="entry name" value="RNA_pol_N"/>
</dbReference>
<dbReference type="EMBL" id="MN738741">
    <property type="protein sequence ID" value="QHT36344.1"/>
    <property type="molecule type" value="Genomic_DNA"/>
</dbReference>
<feature type="region of interest" description="Disordered" evidence="13">
    <location>
        <begin position="1504"/>
        <end position="1527"/>
    </location>
</feature>
<evidence type="ECO:0000256" key="2">
    <source>
        <dbReference type="ARBA" id="ARBA00012418"/>
    </source>
</evidence>
<dbReference type="FunFam" id="2.40.40.20:FF:000019">
    <property type="entry name" value="DNA-directed RNA polymerase II subunit RPB1"/>
    <property type="match status" value="1"/>
</dbReference>
<dbReference type="InterPro" id="IPR007075">
    <property type="entry name" value="RNA_pol_Rpb1_6"/>
</dbReference>
<evidence type="ECO:0000256" key="11">
    <source>
        <dbReference type="ARBA" id="ARBA00023163"/>
    </source>
</evidence>
<evidence type="ECO:0000256" key="6">
    <source>
        <dbReference type="ARBA" id="ARBA00022695"/>
    </source>
</evidence>
<evidence type="ECO:0000256" key="13">
    <source>
        <dbReference type="SAM" id="MobiDB-lite"/>
    </source>
</evidence>
<dbReference type="InterPro" id="IPR044893">
    <property type="entry name" value="RNA_pol_Rpb1_clamp_domain"/>
</dbReference>
<dbReference type="GO" id="GO:0046872">
    <property type="term" value="F:metal ion binding"/>
    <property type="evidence" value="ECO:0007669"/>
    <property type="project" value="UniProtKB-KW"/>
</dbReference>
<dbReference type="Gene3D" id="6.10.250.2940">
    <property type="match status" value="1"/>
</dbReference>
<evidence type="ECO:0000256" key="12">
    <source>
        <dbReference type="ARBA" id="ARBA00073930"/>
    </source>
</evidence>
<dbReference type="InterPro" id="IPR007083">
    <property type="entry name" value="RNA_pol_Rpb1_4"/>
</dbReference>
<sequence length="1527" mass="173799">MNQEYIEPETNNVTGVQFSIMGPEEIRKRSVVEITKHETYDKDVPVIKGLFDPRMGTTEMGKTCGTCGQNNINCPGHFGHIELARPVYHYQFINIIVKILKCTCIQCSKLLVDKSSPQIQDILRKPSKHRWNDIYTLCQKVNRCGQENDDGCGAKQPDKLKLDGMDGITAVWSKLDGDEKSNRSQHLEIEKVKEIFERITDEDINVMGFSEQWCRPEWLICSVFAIPPPSVRPSVKQDDSQRMDDDLTHKLCDIIKCNNTLKHKIEQNSRVEVIEDWTKVLQYHIATMVDNELPGIAQAVHRSGRALKAIRQRLKGKDGRIRNNLMGKRVDYSARSVITPDPNIELDELGVPEAIAQNLTYPEIVNDYNMTKMEKLLNNGVDTYPGIKLLVKKNGMKLTLTKSNINDIELKNGDIVHRHLMDGDHVLFNRQPSLHKMSMMGHRVRVMKGNTFRLNVSVTPPYNADFDGDEMNMHAPQSIKTVCELMNIASVKYQIISPRENKPIITIVQDTLLGINKLTKGETINYKSIDVDGYYFSNNTNIYKKKKSSDPITTQNVETSYFTKNQVMNLISTLSTFKLSGGSLPENTTTININDKDVPLWSGKDIISYIIPESINLTMKNNSYDTLPDDGLNKVVIKNGKLVSGALDKGIFTKTSKGLIHTIYNDLGAERTKDFIDDLQKIVSYFLLIEGFSVGIGDMIADEITNQKISDVIKENKDKIDQIQQEFHLNIYENYSGKSNKEYFEGKVNNILNKTLSQTGNIGLENLDQKNRVTNMVNSGSKGKSTNVAQIVACLGQQNVESKRIPYGYIDRTLPHYNKYDDSSEARGFVENSFISGQTPQEYFFHAMGGREGLIDTAVKTSETGYLQRKLMKSMEDLRVDFDFSVRNNSGCVIQFVYGEDGMDSCAVENQSLIVMNKTTEEICEMFLFGKKTVWGKYLTKGAIKKMNKKTIFKKMETSLYEILDHKEYIFDINKHGKVSNNVVYPIHIERIISNHCRMSADLSDTEPEYILDKNFILKQKLEINDSFKNNKLIQILIDIHLNPKVLITKHKIQKEEYDNIIQLIEMLFEKSRISPGEMVGAIAAQSIGEPATQMTLNTFHYAGVSAKSNVTRGIPRLRELLGVTKNLKAPSTIIRLKEEFGSQRNKSQYAKNKLEYTVLKDVVTKNQIFYDPLNNIYETEIEDDVGMMNIYKEFLTLEKGEDYEYEDKCPWIIRFTFNKELMMENGIVMEDIHIALMEYDIDKVDFIYSDDNSKELIGRVSIKAEITGKEDEQLNGLSDQSDVLSIFKNILEDMLNNVVIKGIKNITNIVMSEHEVYGKKDKEISKDKTWILETDGVNLLEVFNSQYVDYINTISNDIIEVYDVLGIEAARELLIEQITEVIEYEGSYINDRHIELLCDIMTNKGILTAINRQGINRGDIGPLAKCSFEDTTDQLIKAGIFGEKDKLNGVSSNIMMGQVIKAGTGMCDIFLDEEKLISELESIDSTKEDYIEVTDSNINNLLKDDSEEEEEDEYCGDDNFSFSVDQ</sequence>
<feature type="compositionally biased region" description="Acidic residues" evidence="13">
    <location>
        <begin position="1506"/>
        <end position="1517"/>
    </location>
</feature>
<evidence type="ECO:0000256" key="1">
    <source>
        <dbReference type="ARBA" id="ARBA00006460"/>
    </source>
</evidence>
<dbReference type="InterPro" id="IPR007066">
    <property type="entry name" value="RNA_pol_Rpb1_3"/>
</dbReference>
<evidence type="ECO:0000256" key="7">
    <source>
        <dbReference type="ARBA" id="ARBA00022723"/>
    </source>
</evidence>
<dbReference type="Gene3D" id="1.10.132.30">
    <property type="match status" value="1"/>
</dbReference>
<evidence type="ECO:0000256" key="4">
    <source>
        <dbReference type="ARBA" id="ARBA00022478"/>
    </source>
</evidence>
<keyword evidence="11" id="KW-0804">Transcription</keyword>
<dbReference type="EC" id="2.7.7.6" evidence="2"/>
<keyword evidence="10" id="KW-0238">DNA-binding</keyword>
<evidence type="ECO:0000256" key="5">
    <source>
        <dbReference type="ARBA" id="ARBA00022679"/>
    </source>
</evidence>
<dbReference type="InterPro" id="IPR007073">
    <property type="entry name" value="RNA_pol_Rpb1_7"/>
</dbReference>
<dbReference type="NCBIfam" id="NF006336">
    <property type="entry name" value="PRK08566.1"/>
    <property type="match status" value="1"/>
</dbReference>
<dbReference type="Gene3D" id="4.10.860.120">
    <property type="entry name" value="RNA polymerase II, clamp domain"/>
    <property type="match status" value="1"/>
</dbReference>
<dbReference type="InterPro" id="IPR038593">
    <property type="entry name" value="RNA_pol_Rpb1_7_sf"/>
</dbReference>
<accession>A0A6C0F576</accession>
<dbReference type="CDD" id="cd02733">
    <property type="entry name" value="RNAP_II_RPB1_N"/>
    <property type="match status" value="1"/>
</dbReference>
<feature type="domain" description="RNA polymerase N-terminal" evidence="14">
    <location>
        <begin position="217"/>
        <end position="519"/>
    </location>
</feature>
<dbReference type="InterPro" id="IPR038120">
    <property type="entry name" value="Rpb1_funnel_sf"/>
</dbReference>
<dbReference type="InterPro" id="IPR007080">
    <property type="entry name" value="RNA_pol_Rpb1_1"/>
</dbReference>
<proteinExistence type="inferred from homology"/>
<protein>
    <recommendedName>
        <fullName evidence="3">DNA-directed RNA polymerase II subunit RPB1</fullName>
        <ecNumber evidence="2">2.7.7.6</ecNumber>
    </recommendedName>
    <alternativeName>
        <fullName evidence="12">DNA-directed RNA polymerase II subunit rpb1</fullName>
    </alternativeName>
</protein>
<comment type="similarity">
    <text evidence="1">Belongs to the RNA polymerase beta' chain family.</text>
</comment>
<dbReference type="SUPFAM" id="SSF64484">
    <property type="entry name" value="beta and beta-prime subunits of DNA dependent RNA-polymerase"/>
    <property type="match status" value="1"/>
</dbReference>
<dbReference type="PANTHER" id="PTHR19376:SF37">
    <property type="entry name" value="DNA-DIRECTED RNA POLYMERASE II SUBUNIT RPB1"/>
    <property type="match status" value="1"/>
</dbReference>
<evidence type="ECO:0000256" key="9">
    <source>
        <dbReference type="ARBA" id="ARBA00022842"/>
    </source>
</evidence>
<dbReference type="GO" id="GO:0006351">
    <property type="term" value="P:DNA-templated transcription"/>
    <property type="evidence" value="ECO:0007669"/>
    <property type="project" value="InterPro"/>
</dbReference>
<keyword evidence="6" id="KW-0548">Nucleotidyltransferase</keyword>
<dbReference type="Gene3D" id="1.10.274.100">
    <property type="entry name" value="RNA polymerase Rpb1, domain 3"/>
    <property type="match status" value="1"/>
</dbReference>
<dbReference type="Pfam" id="PF04983">
    <property type="entry name" value="RNA_pol_Rpb1_3"/>
    <property type="match status" value="1"/>
</dbReference>
<evidence type="ECO:0000313" key="15">
    <source>
        <dbReference type="EMBL" id="QHT36344.1"/>
    </source>
</evidence>
<dbReference type="InterPro" id="IPR000722">
    <property type="entry name" value="RNA_pol_asu"/>
</dbReference>
<dbReference type="GO" id="GO:0003677">
    <property type="term" value="F:DNA binding"/>
    <property type="evidence" value="ECO:0007669"/>
    <property type="project" value="UniProtKB-KW"/>
</dbReference>
<organism evidence="15">
    <name type="scientific">viral metagenome</name>
    <dbReference type="NCBI Taxonomy" id="1070528"/>
    <lineage>
        <taxon>unclassified sequences</taxon>
        <taxon>metagenomes</taxon>
        <taxon>organismal metagenomes</taxon>
    </lineage>
</organism>
<keyword evidence="4" id="KW-0240">DNA-directed RNA polymerase</keyword>
<dbReference type="Pfam" id="PF04992">
    <property type="entry name" value="RNA_pol_Rpb1_6"/>
    <property type="match status" value="1"/>
</dbReference>
<keyword evidence="7" id="KW-0479">Metal-binding</keyword>
<dbReference type="Gene3D" id="3.30.1490.180">
    <property type="entry name" value="RNA polymerase ii"/>
    <property type="match status" value="1"/>
</dbReference>
<dbReference type="Pfam" id="PF05000">
    <property type="entry name" value="RNA_pol_Rpb1_4"/>
    <property type="match status" value="1"/>
</dbReference>
<dbReference type="SMART" id="SM00663">
    <property type="entry name" value="RPOLA_N"/>
    <property type="match status" value="1"/>
</dbReference>